<dbReference type="SUPFAM" id="SSF46689">
    <property type="entry name" value="Homeodomain-like"/>
    <property type="match status" value="2"/>
</dbReference>
<feature type="region of interest" description="Disordered" evidence="1">
    <location>
        <begin position="127"/>
        <end position="159"/>
    </location>
</feature>
<dbReference type="Proteomes" id="UP001162480">
    <property type="component" value="Chromosome 2"/>
</dbReference>
<feature type="domain" description="HTH psq-type" evidence="2">
    <location>
        <begin position="16"/>
        <end position="66"/>
    </location>
</feature>
<evidence type="ECO:0000313" key="3">
    <source>
        <dbReference type="EMBL" id="CAI9717757.1"/>
    </source>
</evidence>
<dbReference type="GO" id="GO:0003677">
    <property type="term" value="F:DNA binding"/>
    <property type="evidence" value="ECO:0007669"/>
    <property type="project" value="InterPro"/>
</dbReference>
<dbReference type="Gene3D" id="1.10.10.10">
    <property type="entry name" value="Winged helix-like DNA-binding domain superfamily/Winged helix DNA-binding domain"/>
    <property type="match status" value="1"/>
</dbReference>
<dbReference type="InterPro" id="IPR007889">
    <property type="entry name" value="HTH_Psq"/>
</dbReference>
<sequence>MAPKRAAFSKAGTEPKRKRRMMMIAEKVKLLDMLKEGKTFATVARHFSVNESTVRYIKRDEANIRKTAAITFDMSAKRVVMARNKTIISMEAALALWKADCQKKNIALDTNIIQTKARSLYETFTVKEPEDGSGDHEEEEKEEDGVEDPQPAQHTYDLEEGKYEIVASRSFKGH</sequence>
<protein>
    <submittedName>
        <fullName evidence="3">Transposable element-derived 1-like</fullName>
    </submittedName>
</protein>
<evidence type="ECO:0000259" key="2">
    <source>
        <dbReference type="Pfam" id="PF04218"/>
    </source>
</evidence>
<organism evidence="3 4">
    <name type="scientific">Octopus vulgaris</name>
    <name type="common">Common octopus</name>
    <dbReference type="NCBI Taxonomy" id="6645"/>
    <lineage>
        <taxon>Eukaryota</taxon>
        <taxon>Metazoa</taxon>
        <taxon>Spiralia</taxon>
        <taxon>Lophotrochozoa</taxon>
        <taxon>Mollusca</taxon>
        <taxon>Cephalopoda</taxon>
        <taxon>Coleoidea</taxon>
        <taxon>Octopodiformes</taxon>
        <taxon>Octopoda</taxon>
        <taxon>Incirrata</taxon>
        <taxon>Octopodidae</taxon>
        <taxon>Octopus</taxon>
    </lineage>
</organism>
<dbReference type="AlphaFoldDB" id="A0AA36EYG1"/>
<evidence type="ECO:0000313" key="4">
    <source>
        <dbReference type="Proteomes" id="UP001162480"/>
    </source>
</evidence>
<name>A0AA36EYG1_OCTVU</name>
<keyword evidence="4" id="KW-1185">Reference proteome</keyword>
<dbReference type="InterPro" id="IPR009057">
    <property type="entry name" value="Homeodomain-like_sf"/>
</dbReference>
<dbReference type="Pfam" id="PF04218">
    <property type="entry name" value="CENP-B_N"/>
    <property type="match status" value="1"/>
</dbReference>
<dbReference type="InterPro" id="IPR036388">
    <property type="entry name" value="WH-like_DNA-bd_sf"/>
</dbReference>
<dbReference type="EMBL" id="OX597815">
    <property type="protein sequence ID" value="CAI9717757.1"/>
    <property type="molecule type" value="Genomic_DNA"/>
</dbReference>
<proteinExistence type="predicted"/>
<feature type="compositionally biased region" description="Acidic residues" evidence="1">
    <location>
        <begin position="136"/>
        <end position="147"/>
    </location>
</feature>
<dbReference type="Gene3D" id="1.10.10.60">
    <property type="entry name" value="Homeodomain-like"/>
    <property type="match status" value="1"/>
</dbReference>
<accession>A0AA36EYG1</accession>
<reference evidence="3" key="1">
    <citation type="submission" date="2023-08" db="EMBL/GenBank/DDBJ databases">
        <authorList>
            <person name="Alioto T."/>
            <person name="Alioto T."/>
            <person name="Gomez Garrido J."/>
        </authorList>
    </citation>
    <scope>NUCLEOTIDE SEQUENCE</scope>
</reference>
<gene>
    <name evidence="3" type="ORF">OCTVUL_1B016328</name>
</gene>
<evidence type="ECO:0000256" key="1">
    <source>
        <dbReference type="SAM" id="MobiDB-lite"/>
    </source>
</evidence>